<dbReference type="AlphaFoldDB" id="A0A179UHZ4"/>
<protein>
    <submittedName>
        <fullName evidence="1">Uncharacterized protein</fullName>
    </submittedName>
</protein>
<evidence type="ECO:0000313" key="1">
    <source>
        <dbReference type="EMBL" id="OAT06641.1"/>
    </source>
</evidence>
<dbReference type="GeneID" id="42528705"/>
<accession>A0A179UHZ4</accession>
<reference evidence="2" key="1">
    <citation type="journal article" date="2015" name="PLoS Genet.">
        <title>The dynamic genome and transcriptome of the human fungal pathogen Blastomyces and close relative Emmonsia.</title>
        <authorList>
            <person name="Munoz J.F."/>
            <person name="Gauthier G.M."/>
            <person name="Desjardins C.A."/>
            <person name="Gallo J.E."/>
            <person name="Holder J."/>
            <person name="Sullivan T.D."/>
            <person name="Marty A.J."/>
            <person name="Carmen J.C."/>
            <person name="Chen Z."/>
            <person name="Ding L."/>
            <person name="Gujja S."/>
            <person name="Magrini V."/>
            <person name="Misas E."/>
            <person name="Mitreva M."/>
            <person name="Priest M."/>
            <person name="Saif S."/>
            <person name="Whiston E.A."/>
            <person name="Young S."/>
            <person name="Zeng Q."/>
            <person name="Goldman W.E."/>
            <person name="Mardis E.R."/>
            <person name="Taylor J.W."/>
            <person name="McEwen J.G."/>
            <person name="Clay O.K."/>
            <person name="Klein B.S."/>
            <person name="Cuomo C.A."/>
        </authorList>
    </citation>
    <scope>NUCLEOTIDE SEQUENCE [LARGE SCALE GENOMIC DNA]</scope>
    <source>
        <strain evidence="2">SLH14081</strain>
    </source>
</reference>
<proteinExistence type="predicted"/>
<organism evidence="1 2">
    <name type="scientific">Blastomyces gilchristii (strain SLH14081)</name>
    <name type="common">Blastomyces dermatitidis</name>
    <dbReference type="NCBI Taxonomy" id="559298"/>
    <lineage>
        <taxon>Eukaryota</taxon>
        <taxon>Fungi</taxon>
        <taxon>Dikarya</taxon>
        <taxon>Ascomycota</taxon>
        <taxon>Pezizomycotina</taxon>
        <taxon>Eurotiomycetes</taxon>
        <taxon>Eurotiomycetidae</taxon>
        <taxon>Onygenales</taxon>
        <taxon>Ajellomycetaceae</taxon>
        <taxon>Blastomyces</taxon>
    </lineage>
</organism>
<gene>
    <name evidence="1" type="ORF">BDBG_16659</name>
</gene>
<dbReference type="Proteomes" id="UP000002038">
    <property type="component" value="Unassembled WGS sequence"/>
</dbReference>
<sequence length="88" mass="10324">MMTSDTGSRVKKGHSKRNTNRDSFFSFAFVKTGREEEKSLSIRRRINLIYYHFSIQLPSSILRHGPWRELKTSRSLSPEVQRAKLEIP</sequence>
<dbReference type="VEuPathDB" id="FungiDB:BDBG_16659"/>
<dbReference type="EMBL" id="GG657451">
    <property type="protein sequence ID" value="OAT06641.1"/>
    <property type="molecule type" value="Genomic_DNA"/>
</dbReference>
<name>A0A179UHZ4_BLAGS</name>
<keyword evidence="2" id="KW-1185">Reference proteome</keyword>
<evidence type="ECO:0000313" key="2">
    <source>
        <dbReference type="Proteomes" id="UP000002038"/>
    </source>
</evidence>
<dbReference type="KEGG" id="bgh:BDBG_16659"/>
<dbReference type="RefSeq" id="XP_031577324.1">
    <property type="nucleotide sequence ID" value="XM_031724564.1"/>
</dbReference>